<accession>A0AAW4DPX8</accession>
<dbReference type="Proteomes" id="UP001194414">
    <property type="component" value="Unassembled WGS sequence"/>
</dbReference>
<sequence length="127" mass="14792">MTEMLNQNTDKKSFLEKRIHEQAVDQFYAACSKALEGLGQSILGELKFENEPKSFNCEELRYAFDEMCSSKSYPYDFVDAYLKANFKGYESFKAEKIKEYEKEKTDQILDEIGGLTELLRNNGEIPW</sequence>
<comment type="caution">
    <text evidence="1">The sequence shown here is derived from an EMBL/GenBank/DDBJ whole genome shotgun (WGS) entry which is preliminary data.</text>
</comment>
<dbReference type="RefSeq" id="WP_198566583.1">
    <property type="nucleotide sequence ID" value="NZ_JACCPP010000022.1"/>
</dbReference>
<name>A0AAW4DPX8_9LACO</name>
<evidence type="ECO:0000313" key="1">
    <source>
        <dbReference type="EMBL" id="MBI1708255.1"/>
    </source>
</evidence>
<proteinExistence type="predicted"/>
<dbReference type="EMBL" id="JACCPP010000022">
    <property type="protein sequence ID" value="MBI1708255.1"/>
    <property type="molecule type" value="Genomic_DNA"/>
</dbReference>
<gene>
    <name evidence="1" type="ORF">HYQ56_1239</name>
</gene>
<reference evidence="1" key="1">
    <citation type="submission" date="2020-07" db="EMBL/GenBank/DDBJ databases">
        <title>Comparative genomics analyses of Lactobacillus crispatus isolated from different ecological niches.</title>
        <authorList>
            <person name="Mancino W."/>
            <person name="Mancabelli L."/>
            <person name="Lugli G.A."/>
            <person name="Milani C."/>
            <person name="Viappiani A."/>
            <person name="Anzalone R."/>
            <person name="Longhi G."/>
            <person name="Ventura M."/>
            <person name="Turroni F."/>
        </authorList>
    </citation>
    <scope>NUCLEOTIDE SEQUENCE</scope>
    <source>
        <strain evidence="1">LB65</strain>
    </source>
</reference>
<dbReference type="AlphaFoldDB" id="A0AAW4DPX8"/>
<organism evidence="1 2">
    <name type="scientific">Lactobacillus crispatus</name>
    <dbReference type="NCBI Taxonomy" id="47770"/>
    <lineage>
        <taxon>Bacteria</taxon>
        <taxon>Bacillati</taxon>
        <taxon>Bacillota</taxon>
        <taxon>Bacilli</taxon>
        <taxon>Lactobacillales</taxon>
        <taxon>Lactobacillaceae</taxon>
        <taxon>Lactobacillus</taxon>
    </lineage>
</organism>
<protein>
    <submittedName>
        <fullName evidence="1">Uncharacterized protein</fullName>
    </submittedName>
</protein>
<evidence type="ECO:0000313" key="2">
    <source>
        <dbReference type="Proteomes" id="UP001194414"/>
    </source>
</evidence>